<dbReference type="InterPro" id="IPR036412">
    <property type="entry name" value="HAD-like_sf"/>
</dbReference>
<evidence type="ECO:0000313" key="3">
    <source>
        <dbReference type="EMBL" id="TCD60376.1"/>
    </source>
</evidence>
<organism evidence="3 4">
    <name type="scientific">Steccherinum ochraceum</name>
    <dbReference type="NCBI Taxonomy" id="92696"/>
    <lineage>
        <taxon>Eukaryota</taxon>
        <taxon>Fungi</taxon>
        <taxon>Dikarya</taxon>
        <taxon>Basidiomycota</taxon>
        <taxon>Agaricomycotina</taxon>
        <taxon>Agaricomycetes</taxon>
        <taxon>Polyporales</taxon>
        <taxon>Steccherinaceae</taxon>
        <taxon>Steccherinum</taxon>
    </lineage>
</organism>
<dbReference type="PANTHER" id="PTHR43316">
    <property type="entry name" value="HYDROLASE, HALOACID DELAHOGENASE-RELATED"/>
    <property type="match status" value="1"/>
</dbReference>
<reference evidence="3 4" key="1">
    <citation type="submission" date="2018-11" db="EMBL/GenBank/DDBJ databases">
        <title>Genome assembly of Steccherinum ochraceum LE-BIN_3174, the white-rot fungus of the Steccherinaceae family (The Residual Polyporoid clade, Polyporales, Basidiomycota).</title>
        <authorList>
            <person name="Fedorova T.V."/>
            <person name="Glazunova O.A."/>
            <person name="Landesman E.O."/>
            <person name="Moiseenko K.V."/>
            <person name="Psurtseva N.V."/>
            <person name="Savinova O.S."/>
            <person name="Shakhova N.V."/>
            <person name="Tyazhelova T.V."/>
            <person name="Vasina D.V."/>
        </authorList>
    </citation>
    <scope>NUCLEOTIDE SEQUENCE [LARGE SCALE GENOMIC DNA]</scope>
    <source>
        <strain evidence="3 4">LE-BIN_3174</strain>
    </source>
</reference>
<dbReference type="PRINTS" id="PR00413">
    <property type="entry name" value="HADHALOGNASE"/>
</dbReference>
<dbReference type="SFLD" id="SFLDS00003">
    <property type="entry name" value="Haloacid_Dehalogenase"/>
    <property type="match status" value="1"/>
</dbReference>
<dbReference type="GO" id="GO:0019120">
    <property type="term" value="F:hydrolase activity, acting on acid halide bonds, in C-halide compounds"/>
    <property type="evidence" value="ECO:0007669"/>
    <property type="project" value="InterPro"/>
</dbReference>
<dbReference type="EMBL" id="RWJN01000608">
    <property type="protein sequence ID" value="TCD60376.1"/>
    <property type="molecule type" value="Genomic_DNA"/>
</dbReference>
<keyword evidence="2" id="KW-0378">Hydrolase</keyword>
<dbReference type="STRING" id="92696.A0A4R0R312"/>
<dbReference type="GO" id="GO:0016791">
    <property type="term" value="F:phosphatase activity"/>
    <property type="evidence" value="ECO:0007669"/>
    <property type="project" value="UniProtKB-ARBA"/>
</dbReference>
<sequence>MSSGLRILAFDIYGTLLDTGSVSFDLRELLQLDEAKATQVTQLWRRYQLEYTWRLNSMGLYEPFDRVTWRSFLHAAADSHLAVDESTADRILERYNHLSTFDDALPALQNLSELPELRTKLMVFSNDYNLMLDFVGTQRMVDSALAGTPLSTIPHGIFVADEVKIYKPSAKIYHGLVAHVNNTAALNEGQKIDSENIWLVSGNPFDVTGARAAGLSAVWVDRAGSGWTDRIAPTGHDLKPNRI</sequence>
<gene>
    <name evidence="3" type="ORF">EIP91_010257</name>
</gene>
<dbReference type="SUPFAM" id="SSF56784">
    <property type="entry name" value="HAD-like"/>
    <property type="match status" value="1"/>
</dbReference>
<dbReference type="InterPro" id="IPR006439">
    <property type="entry name" value="HAD-SF_hydro_IA"/>
</dbReference>
<keyword evidence="4" id="KW-1185">Reference proteome</keyword>
<evidence type="ECO:0000313" key="4">
    <source>
        <dbReference type="Proteomes" id="UP000292702"/>
    </source>
</evidence>
<dbReference type="InterPro" id="IPR023198">
    <property type="entry name" value="PGP-like_dom2"/>
</dbReference>
<evidence type="ECO:0008006" key="5">
    <source>
        <dbReference type="Google" id="ProtNLM"/>
    </source>
</evidence>
<comment type="caution">
    <text evidence="3">The sequence shown here is derived from an EMBL/GenBank/DDBJ whole genome shotgun (WGS) entry which is preliminary data.</text>
</comment>
<dbReference type="SFLD" id="SFLDG01129">
    <property type="entry name" value="C1.5:_HAD__Beta-PGM__Phosphata"/>
    <property type="match status" value="1"/>
</dbReference>
<dbReference type="InterPro" id="IPR023214">
    <property type="entry name" value="HAD_sf"/>
</dbReference>
<dbReference type="Proteomes" id="UP000292702">
    <property type="component" value="Unassembled WGS sequence"/>
</dbReference>
<dbReference type="OrthoDB" id="3256520at2759"/>
<dbReference type="Gene3D" id="1.10.150.240">
    <property type="entry name" value="Putative phosphatase, domain 2"/>
    <property type="match status" value="1"/>
</dbReference>
<dbReference type="NCBIfam" id="TIGR01428">
    <property type="entry name" value="HAD_type_II"/>
    <property type="match status" value="1"/>
</dbReference>
<name>A0A4R0R312_9APHY</name>
<dbReference type="Gene3D" id="3.40.50.1000">
    <property type="entry name" value="HAD superfamily/HAD-like"/>
    <property type="match status" value="1"/>
</dbReference>
<dbReference type="InterPro" id="IPR051540">
    <property type="entry name" value="S-2-haloacid_dehalogenase"/>
</dbReference>
<evidence type="ECO:0000256" key="2">
    <source>
        <dbReference type="ARBA" id="ARBA00022801"/>
    </source>
</evidence>
<dbReference type="AlphaFoldDB" id="A0A4R0R312"/>
<protein>
    <recommendedName>
        <fullName evidence="5">Haloacid dehalogenase, type II</fullName>
    </recommendedName>
</protein>
<proteinExistence type="inferred from homology"/>
<dbReference type="InterPro" id="IPR006328">
    <property type="entry name" value="2-HAD"/>
</dbReference>
<evidence type="ECO:0000256" key="1">
    <source>
        <dbReference type="ARBA" id="ARBA00008106"/>
    </source>
</evidence>
<dbReference type="PANTHER" id="PTHR43316:SF3">
    <property type="entry name" value="HALOACID DEHALOGENASE, TYPE II (AFU_ORTHOLOGUE AFUA_2G07750)-RELATED"/>
    <property type="match status" value="1"/>
</dbReference>
<dbReference type="Pfam" id="PF00702">
    <property type="entry name" value="Hydrolase"/>
    <property type="match status" value="1"/>
</dbReference>
<accession>A0A4R0R312</accession>
<comment type="similarity">
    <text evidence="1">Belongs to the HAD-like hydrolase superfamily. S-2-haloalkanoic acid dehalogenase family.</text>
</comment>